<dbReference type="AlphaFoldDB" id="A0A0A0KHY6"/>
<evidence type="ECO:0000313" key="3">
    <source>
        <dbReference type="Proteomes" id="UP000029981"/>
    </source>
</evidence>
<accession>A0A0A0KHY6</accession>
<reference evidence="2 3" key="4">
    <citation type="journal article" date="2011" name="BMC Genomics">
        <title>RNA-Seq improves annotation of protein-coding genes in the cucumber genome.</title>
        <authorList>
            <person name="Li Z."/>
            <person name="Zhang Z."/>
            <person name="Yan P."/>
            <person name="Huang S."/>
            <person name="Fei Z."/>
            <person name="Lin K."/>
        </authorList>
    </citation>
    <scope>NUCLEOTIDE SEQUENCE [LARGE SCALE GENOMIC DNA]</scope>
    <source>
        <strain evidence="3">cv. 9930</strain>
    </source>
</reference>
<feature type="compositionally biased region" description="Low complexity" evidence="1">
    <location>
        <begin position="9"/>
        <end position="31"/>
    </location>
</feature>
<dbReference type="EMBL" id="CM002927">
    <property type="protein sequence ID" value="KGN49163.1"/>
    <property type="molecule type" value="Genomic_DNA"/>
</dbReference>
<reference evidence="2 3" key="1">
    <citation type="journal article" date="2009" name="Nat. Genet.">
        <title>The genome of the cucumber, Cucumis sativus L.</title>
        <authorList>
            <person name="Huang S."/>
            <person name="Li R."/>
            <person name="Zhang Z."/>
            <person name="Li L."/>
            <person name="Gu X."/>
            <person name="Fan W."/>
            <person name="Lucas W.J."/>
            <person name="Wang X."/>
            <person name="Xie B."/>
            <person name="Ni P."/>
            <person name="Ren Y."/>
            <person name="Zhu H."/>
            <person name="Li J."/>
            <person name="Lin K."/>
            <person name="Jin W."/>
            <person name="Fei Z."/>
            <person name="Li G."/>
            <person name="Staub J."/>
            <person name="Kilian A."/>
            <person name="van der Vossen E.A."/>
            <person name="Wu Y."/>
            <person name="Guo J."/>
            <person name="He J."/>
            <person name="Jia Z."/>
            <person name="Ren Y."/>
            <person name="Tian G."/>
            <person name="Lu Y."/>
            <person name="Ruan J."/>
            <person name="Qian W."/>
            <person name="Wang M."/>
            <person name="Huang Q."/>
            <person name="Li B."/>
            <person name="Xuan Z."/>
            <person name="Cao J."/>
            <person name="Asan"/>
            <person name="Wu Z."/>
            <person name="Zhang J."/>
            <person name="Cai Q."/>
            <person name="Bai Y."/>
            <person name="Zhao B."/>
            <person name="Han Y."/>
            <person name="Li Y."/>
            <person name="Li X."/>
            <person name="Wang S."/>
            <person name="Shi Q."/>
            <person name="Liu S."/>
            <person name="Cho W.K."/>
            <person name="Kim J.Y."/>
            <person name="Xu Y."/>
            <person name="Heller-Uszynska K."/>
            <person name="Miao H."/>
            <person name="Cheng Z."/>
            <person name="Zhang S."/>
            <person name="Wu J."/>
            <person name="Yang Y."/>
            <person name="Kang H."/>
            <person name="Li M."/>
            <person name="Liang H."/>
            <person name="Ren X."/>
            <person name="Shi Z."/>
            <person name="Wen M."/>
            <person name="Jian M."/>
            <person name="Yang H."/>
            <person name="Zhang G."/>
            <person name="Yang Z."/>
            <person name="Chen R."/>
            <person name="Liu S."/>
            <person name="Li J."/>
            <person name="Ma L."/>
            <person name="Liu H."/>
            <person name="Zhou Y."/>
            <person name="Zhao J."/>
            <person name="Fang X."/>
            <person name="Li G."/>
            <person name="Fang L."/>
            <person name="Li Y."/>
            <person name="Liu D."/>
            <person name="Zheng H."/>
            <person name="Zhang Y."/>
            <person name="Qin N."/>
            <person name="Li Z."/>
            <person name="Yang G."/>
            <person name="Yang S."/>
            <person name="Bolund L."/>
            <person name="Kristiansen K."/>
            <person name="Zheng H."/>
            <person name="Li S."/>
            <person name="Zhang X."/>
            <person name="Yang H."/>
            <person name="Wang J."/>
            <person name="Sun R."/>
            <person name="Zhang B."/>
            <person name="Jiang S."/>
            <person name="Wang J."/>
            <person name="Du Y."/>
            <person name="Li S."/>
        </authorList>
    </citation>
    <scope>NUCLEOTIDE SEQUENCE [LARGE SCALE GENOMIC DNA]</scope>
    <source>
        <strain evidence="3">cv. 9930</strain>
    </source>
</reference>
<evidence type="ECO:0000256" key="1">
    <source>
        <dbReference type="SAM" id="MobiDB-lite"/>
    </source>
</evidence>
<dbReference type="Proteomes" id="UP000029981">
    <property type="component" value="Chromosome 6"/>
</dbReference>
<proteinExistence type="predicted"/>
<reference evidence="2 3" key="3">
    <citation type="journal article" date="2010" name="BMC Genomics">
        <title>Transcriptome sequencing and comparative analysis of cucumber flowers with different sex types.</title>
        <authorList>
            <person name="Guo S."/>
            <person name="Zheng Y."/>
            <person name="Joung J.G."/>
            <person name="Liu S."/>
            <person name="Zhang Z."/>
            <person name="Crasta O.R."/>
            <person name="Sobral B.W."/>
            <person name="Xu Y."/>
            <person name="Huang S."/>
            <person name="Fei Z."/>
        </authorList>
    </citation>
    <scope>NUCLEOTIDE SEQUENCE [LARGE SCALE GENOMIC DNA]</scope>
    <source>
        <strain evidence="3">cv. 9930</strain>
    </source>
</reference>
<keyword evidence="3" id="KW-1185">Reference proteome</keyword>
<feature type="region of interest" description="Disordered" evidence="1">
    <location>
        <begin position="1"/>
        <end position="31"/>
    </location>
</feature>
<protein>
    <submittedName>
        <fullName evidence="2">Uncharacterized protein</fullName>
    </submittedName>
</protein>
<organism evidence="2 3">
    <name type="scientific">Cucumis sativus</name>
    <name type="common">Cucumber</name>
    <dbReference type="NCBI Taxonomy" id="3659"/>
    <lineage>
        <taxon>Eukaryota</taxon>
        <taxon>Viridiplantae</taxon>
        <taxon>Streptophyta</taxon>
        <taxon>Embryophyta</taxon>
        <taxon>Tracheophyta</taxon>
        <taxon>Spermatophyta</taxon>
        <taxon>Magnoliopsida</taxon>
        <taxon>eudicotyledons</taxon>
        <taxon>Gunneridae</taxon>
        <taxon>Pentapetalae</taxon>
        <taxon>rosids</taxon>
        <taxon>fabids</taxon>
        <taxon>Cucurbitales</taxon>
        <taxon>Cucurbitaceae</taxon>
        <taxon>Benincaseae</taxon>
        <taxon>Cucumis</taxon>
    </lineage>
</organism>
<gene>
    <name evidence="2" type="ORF">Csa_6G516710</name>
</gene>
<evidence type="ECO:0000313" key="2">
    <source>
        <dbReference type="EMBL" id="KGN49163.1"/>
    </source>
</evidence>
<name>A0A0A0KHY6_CUCSA</name>
<dbReference type="Gramene" id="KGN49163">
    <property type="protein sequence ID" value="KGN49163"/>
    <property type="gene ID" value="Csa_6G516710"/>
</dbReference>
<sequence length="70" mass="7533">MSDGTLRISTSSTGSRKSSPSNALRTSDLSSSVTSTTHLLVLEYPVHPFGSPAPLLFSKLPQLHQCPLFF</sequence>
<reference evidence="2 3" key="2">
    <citation type="journal article" date="2009" name="PLoS ONE">
        <title>An integrated genetic and cytogenetic map of the cucumber genome.</title>
        <authorList>
            <person name="Ren Y."/>
            <person name="Zhang Z."/>
            <person name="Liu J."/>
            <person name="Staub J.E."/>
            <person name="Han Y."/>
            <person name="Cheng Z."/>
            <person name="Li X."/>
            <person name="Lu J."/>
            <person name="Miao H."/>
            <person name="Kang H."/>
            <person name="Xie B."/>
            <person name="Gu X."/>
            <person name="Wang X."/>
            <person name="Du Y."/>
            <person name="Jin W."/>
            <person name="Huang S."/>
        </authorList>
    </citation>
    <scope>NUCLEOTIDE SEQUENCE [LARGE SCALE GENOMIC DNA]</scope>
    <source>
        <strain evidence="3">cv. 9930</strain>
    </source>
</reference>